<accession>A0ABS0SNB8</accession>
<gene>
    <name evidence="1" type="ORF">I7X30_09385</name>
</gene>
<sequence>MENIIIIAIALLVLFWFIKKKTKKRKSKKISIEEIRKYWREKRIPADDCEVKEVPAFFDWKALDDTSFDSNFGKAKIVYRAMAAKAVLTEDEAKENMILTRLRCFDKSTTPIEVYEINFDNIDLDILQAKLNVQGYINIYFDPKSEELYIDREFLQKDLSELMNVS</sequence>
<evidence type="ECO:0000313" key="1">
    <source>
        <dbReference type="EMBL" id="MBI1647268.1"/>
    </source>
</evidence>
<dbReference type="EMBL" id="JAEFDC010000007">
    <property type="protein sequence ID" value="MBI1647268.1"/>
    <property type="molecule type" value="Genomic_DNA"/>
</dbReference>
<comment type="caution">
    <text evidence="1">The sequence shown here is derived from an EMBL/GenBank/DDBJ whole genome shotgun (WGS) entry which is preliminary data.</text>
</comment>
<dbReference type="Proteomes" id="UP000641139">
    <property type="component" value="Unassembled WGS sequence"/>
</dbReference>
<reference evidence="1 2" key="1">
    <citation type="journal article" date="2021" name="Int. J. Syst. Evol. Microbiol.">
        <title>Capnocytophaga periodontitidis sp. nov., isolated from subgingival plaque of periodontitis patient.</title>
        <authorList>
            <person name="Zhang Y."/>
            <person name="Qiao D."/>
            <person name="Shi W."/>
            <person name="Wu D."/>
            <person name="Cai M."/>
        </authorList>
    </citation>
    <scope>NUCLEOTIDE SEQUENCE [LARGE SCALE GENOMIC DNA]</scope>
    <source>
        <strain evidence="1 2">051621</strain>
    </source>
</reference>
<protein>
    <submittedName>
        <fullName evidence="1">Uncharacterized protein</fullName>
    </submittedName>
</protein>
<organism evidence="1 2">
    <name type="scientific">Capnocytophaga periodontitidis</name>
    <dbReference type="NCBI Taxonomy" id="2795027"/>
    <lineage>
        <taxon>Bacteria</taxon>
        <taxon>Pseudomonadati</taxon>
        <taxon>Bacteroidota</taxon>
        <taxon>Flavobacteriia</taxon>
        <taxon>Flavobacteriales</taxon>
        <taxon>Flavobacteriaceae</taxon>
        <taxon>Capnocytophaga</taxon>
    </lineage>
</organism>
<keyword evidence="2" id="KW-1185">Reference proteome</keyword>
<name>A0ABS0SNB8_9FLAO</name>
<evidence type="ECO:0000313" key="2">
    <source>
        <dbReference type="Proteomes" id="UP000641139"/>
    </source>
</evidence>
<dbReference type="RefSeq" id="WP_198466888.1">
    <property type="nucleotide sequence ID" value="NZ_JAEFDC010000007.1"/>
</dbReference>
<proteinExistence type="predicted"/>